<evidence type="ECO:0000313" key="1">
    <source>
        <dbReference type="EMBL" id="KAJ9112130.1"/>
    </source>
</evidence>
<protein>
    <submittedName>
        <fullName evidence="1">Uncharacterized protein</fullName>
    </submittedName>
</protein>
<name>A0ACC2WLB9_9TREE</name>
<evidence type="ECO:0000313" key="2">
    <source>
        <dbReference type="Proteomes" id="UP001230649"/>
    </source>
</evidence>
<proteinExistence type="predicted"/>
<reference evidence="1" key="1">
    <citation type="submission" date="2023-04" db="EMBL/GenBank/DDBJ databases">
        <title>Draft Genome sequencing of Naganishia species isolated from polar environments using Oxford Nanopore Technology.</title>
        <authorList>
            <person name="Leo P."/>
            <person name="Venkateswaran K."/>
        </authorList>
    </citation>
    <scope>NUCLEOTIDE SEQUENCE</scope>
    <source>
        <strain evidence="1">MNA-CCFEE 5262</strain>
    </source>
</reference>
<gene>
    <name evidence="1" type="ORF">QFC20_002311</name>
</gene>
<comment type="caution">
    <text evidence="1">The sequence shown here is derived from an EMBL/GenBank/DDBJ whole genome shotgun (WGS) entry which is preliminary data.</text>
</comment>
<keyword evidence="2" id="KW-1185">Reference proteome</keyword>
<dbReference type="Proteomes" id="UP001230649">
    <property type="component" value="Unassembled WGS sequence"/>
</dbReference>
<organism evidence="1 2">
    <name type="scientific">Naganishia adeliensis</name>
    <dbReference type="NCBI Taxonomy" id="92952"/>
    <lineage>
        <taxon>Eukaryota</taxon>
        <taxon>Fungi</taxon>
        <taxon>Dikarya</taxon>
        <taxon>Basidiomycota</taxon>
        <taxon>Agaricomycotina</taxon>
        <taxon>Tremellomycetes</taxon>
        <taxon>Filobasidiales</taxon>
        <taxon>Filobasidiaceae</taxon>
        <taxon>Naganishia</taxon>
    </lineage>
</organism>
<accession>A0ACC2WLB9</accession>
<sequence>MYPWFHPYHPGYPPPPPRTTGPPVFAEAANGAAAGAGQHHVYVHGMKGYGRGWGYRRGPGRLKWFVLGAVAATVFLNHRYRQRLRYGDDDSCDPRNYFWACRQRRTDLPDASGRFGPAQTSYQANSTASEDASGLDRERHWRSRWHDRWNRAENTQKSSPSNTATQPVASTEPPQVAAPSPITTQQAPLNHSGPKVNTSTAADALLTYDSPLLGPASPTNDHSTQRERMEAEAIAFAEDKIDMLVSMLEGLKSVGHDPVCTASRKEESSLGCVVSEA</sequence>
<dbReference type="EMBL" id="JASBWS010000016">
    <property type="protein sequence ID" value="KAJ9112130.1"/>
    <property type="molecule type" value="Genomic_DNA"/>
</dbReference>